<proteinExistence type="predicted"/>
<keyword evidence="3" id="KW-0812">Transmembrane</keyword>
<keyword evidence="1" id="KW-0732">Signal</keyword>
<feature type="compositionally biased region" description="Basic and acidic residues" evidence="2">
    <location>
        <begin position="233"/>
        <end position="242"/>
    </location>
</feature>
<dbReference type="Gene3D" id="2.20.230.10">
    <property type="entry name" value="Resuscitation-promoting factor rpfb"/>
    <property type="match status" value="1"/>
</dbReference>
<organism evidence="5 6">
    <name type="scientific">Paracerasibacillus soli</name>
    <dbReference type="NCBI Taxonomy" id="480284"/>
    <lineage>
        <taxon>Bacteria</taxon>
        <taxon>Bacillati</taxon>
        <taxon>Bacillota</taxon>
        <taxon>Bacilli</taxon>
        <taxon>Bacillales</taxon>
        <taxon>Bacillaceae</taxon>
        <taxon>Paracerasibacillus</taxon>
    </lineage>
</organism>
<evidence type="ECO:0000256" key="1">
    <source>
        <dbReference type="ARBA" id="ARBA00022729"/>
    </source>
</evidence>
<protein>
    <submittedName>
        <fullName evidence="5">Ubiquitin-like domain-containing protein</fullName>
    </submittedName>
</protein>
<gene>
    <name evidence="5" type="ORF">RWD45_17165</name>
</gene>
<evidence type="ECO:0000256" key="3">
    <source>
        <dbReference type="SAM" id="Phobius"/>
    </source>
</evidence>
<name>A0ABU5CVW1_9BACI</name>
<feature type="transmembrane region" description="Helical" evidence="3">
    <location>
        <begin position="12"/>
        <end position="34"/>
    </location>
</feature>
<dbReference type="PROSITE" id="PS51109">
    <property type="entry name" value="G5"/>
    <property type="match status" value="1"/>
</dbReference>
<sequence>MRIFSKLLPAARLKLIISCIGVMALVVFSGVVVYEMTKVEVVFAENGENQKFKTHANTVQDLLDELGISVGEYDELSHNLNAGLKDGMKINYETAKKVVVTIDGKEEIYYTVKPTVEKFFEEHNLSFSNRDQVTHQLKDEIADGMNINVTKAFQVTIMDGKKKKKVWTTGGTVADILSIGDITYNKKSKDKINLSLEQKVADSKTIKITRVSEKTIEEKEELPFGTVKQNDPNLDKGKREGC</sequence>
<keyword evidence="6" id="KW-1185">Reference proteome</keyword>
<feature type="region of interest" description="Disordered" evidence="2">
    <location>
        <begin position="222"/>
        <end position="242"/>
    </location>
</feature>
<accession>A0ABU5CVW1</accession>
<evidence type="ECO:0000313" key="5">
    <source>
        <dbReference type="EMBL" id="MDY0409991.1"/>
    </source>
</evidence>
<evidence type="ECO:0000256" key="2">
    <source>
        <dbReference type="SAM" id="MobiDB-lite"/>
    </source>
</evidence>
<dbReference type="Proteomes" id="UP001275315">
    <property type="component" value="Unassembled WGS sequence"/>
</dbReference>
<dbReference type="EMBL" id="JAWDIQ010000003">
    <property type="protein sequence ID" value="MDY0409991.1"/>
    <property type="molecule type" value="Genomic_DNA"/>
</dbReference>
<keyword evidence="3" id="KW-0472">Membrane</keyword>
<evidence type="ECO:0000313" key="6">
    <source>
        <dbReference type="Proteomes" id="UP001275315"/>
    </source>
</evidence>
<evidence type="ECO:0000259" key="4">
    <source>
        <dbReference type="PROSITE" id="PS51109"/>
    </source>
</evidence>
<dbReference type="InterPro" id="IPR011098">
    <property type="entry name" value="G5_dom"/>
</dbReference>
<reference evidence="5 6" key="1">
    <citation type="submission" date="2023-10" db="EMBL/GenBank/DDBJ databases">
        <title>Virgibacillus soli CC-YMP-6 genome.</title>
        <authorList>
            <person name="Miliotis G."/>
            <person name="Sengupta P."/>
            <person name="Hameed A."/>
            <person name="Chuvochina M."/>
            <person name="Mcdonagh F."/>
            <person name="Simpson A.C."/>
            <person name="Singh N.K."/>
            <person name="Rekha P.D."/>
            <person name="Raman K."/>
            <person name="Hugenholtz P."/>
            <person name="Venkateswaran K."/>
        </authorList>
    </citation>
    <scope>NUCLEOTIDE SEQUENCE [LARGE SCALE GENOMIC DNA]</scope>
    <source>
        <strain evidence="5 6">CC-YMP-6</strain>
    </source>
</reference>
<keyword evidence="3" id="KW-1133">Transmembrane helix</keyword>
<dbReference type="InterPro" id="IPR007137">
    <property type="entry name" value="DUF348"/>
</dbReference>
<dbReference type="Pfam" id="PF03990">
    <property type="entry name" value="DUF348"/>
    <property type="match status" value="3"/>
</dbReference>
<dbReference type="RefSeq" id="WP_320380849.1">
    <property type="nucleotide sequence ID" value="NZ_JAWDIQ010000003.1"/>
</dbReference>
<comment type="caution">
    <text evidence="5">The sequence shown here is derived from an EMBL/GenBank/DDBJ whole genome shotgun (WGS) entry which is preliminary data.</text>
</comment>
<feature type="domain" description="G5" evidence="4">
    <location>
        <begin position="208"/>
        <end position="242"/>
    </location>
</feature>